<comment type="similarity">
    <text evidence="1">Belongs to the enoyl-CoA hydratase/isomerase family.</text>
</comment>
<evidence type="ECO:0000313" key="3">
    <source>
        <dbReference type="EMBL" id="PCH13275.1"/>
    </source>
</evidence>
<gene>
    <name evidence="3" type="primary">fabM</name>
    <name evidence="3" type="ORF">A9Y57_00675</name>
    <name evidence="2" type="ORF">P7G31_04465</name>
</gene>
<evidence type="ECO:0000313" key="2">
    <source>
        <dbReference type="EMBL" id="MDT2731507.1"/>
    </source>
</evidence>
<name>A0A854W9W7_9STRE</name>
<comment type="caution">
    <text evidence="3">The sequence shown here is derived from an EMBL/GenBank/DDBJ whole genome shotgun (WGS) entry which is preliminary data.</text>
</comment>
<dbReference type="CDD" id="cd06558">
    <property type="entry name" value="crotonase-like"/>
    <property type="match status" value="1"/>
</dbReference>
<dbReference type="GO" id="GO:0004300">
    <property type="term" value="F:enoyl-CoA hydratase activity"/>
    <property type="evidence" value="ECO:0007669"/>
    <property type="project" value="UniProtKB-EC"/>
</dbReference>
<dbReference type="EC" id="4.2.1.17" evidence="2"/>
<dbReference type="Proteomes" id="UP000217465">
    <property type="component" value="Unassembled WGS sequence"/>
</dbReference>
<dbReference type="SUPFAM" id="SSF52096">
    <property type="entry name" value="ClpP/crotonase"/>
    <property type="match status" value="1"/>
</dbReference>
<dbReference type="GO" id="GO:0016853">
    <property type="term" value="F:isomerase activity"/>
    <property type="evidence" value="ECO:0007669"/>
    <property type="project" value="UniProtKB-KW"/>
</dbReference>
<accession>A0A854W9W7</accession>
<dbReference type="NCBIfam" id="NF005575">
    <property type="entry name" value="PRK07260.1"/>
    <property type="match status" value="1"/>
</dbReference>
<keyword evidence="2" id="KW-0456">Lyase</keyword>
<organism evidence="3 4">
    <name type="scientific">Streptococcus parauberis</name>
    <dbReference type="NCBI Taxonomy" id="1348"/>
    <lineage>
        <taxon>Bacteria</taxon>
        <taxon>Bacillati</taxon>
        <taxon>Bacillota</taxon>
        <taxon>Bacilli</taxon>
        <taxon>Lactobacillales</taxon>
        <taxon>Streptococcaceae</taxon>
        <taxon>Streptococcus</taxon>
    </lineage>
</organism>
<dbReference type="Gene3D" id="1.10.12.10">
    <property type="entry name" value="Lyase 2-enoyl-coa Hydratase, Chain A, domain 2"/>
    <property type="match status" value="1"/>
</dbReference>
<dbReference type="GeneID" id="61420880"/>
<sequence length="263" mass="29202">MNYQHILFEIDEDTAYLTFNRVEVANGFNIPMCQEILDALAIVKKKQAVRFLVIQAEGKIFSVGGDLVQMQEAVEQDDVNSLVKIAELVQDISYEIKQLPKPVILAADGAVAGAAFNIALAVDFCLASTNTKFVQAFVNVALAPDAGGLYLLTRAVGVNKATHLVMTGESVTAEKAFDYGFVYKAVEPEKLNRALEQLLKRLRRGSSNSYAAMKGLIWQSNFSDWDAYAKQELQSQKDLAFKEDFKEGVIAYAERRRPNFMGQ</sequence>
<dbReference type="RefSeq" id="WP_003103890.1">
    <property type="nucleotide sequence ID" value="NZ_CBCPIC010000019.1"/>
</dbReference>
<evidence type="ECO:0000256" key="1">
    <source>
        <dbReference type="ARBA" id="ARBA00005254"/>
    </source>
</evidence>
<reference evidence="2" key="2">
    <citation type="submission" date="2023-03" db="EMBL/GenBank/DDBJ databases">
        <authorList>
            <person name="Shen W."/>
            <person name="Cai J."/>
        </authorList>
    </citation>
    <scope>NUCLEOTIDE SEQUENCE</scope>
    <source>
        <strain evidence="2">P82-2</strain>
    </source>
</reference>
<keyword evidence="3" id="KW-0413">Isomerase</keyword>
<dbReference type="InterPro" id="IPR029045">
    <property type="entry name" value="ClpP/crotonase-like_dom_sf"/>
</dbReference>
<protein>
    <submittedName>
        <fullName evidence="2">Enoyl-CoA hydratase</fullName>
        <ecNumber evidence="2">4.2.1.17</ecNumber>
    </submittedName>
    <submittedName>
        <fullName evidence="3">Trans-2-decenoyl-[acyl-carrier-protein] isomerase</fullName>
    </submittedName>
</protein>
<proteinExistence type="inferred from homology"/>
<dbReference type="PANTHER" id="PTHR43459">
    <property type="entry name" value="ENOYL-COA HYDRATASE"/>
    <property type="match status" value="1"/>
</dbReference>
<evidence type="ECO:0000313" key="4">
    <source>
        <dbReference type="Proteomes" id="UP000217465"/>
    </source>
</evidence>
<dbReference type="EMBL" id="JARQAG010000004">
    <property type="protein sequence ID" value="MDT2731507.1"/>
    <property type="molecule type" value="Genomic_DNA"/>
</dbReference>
<dbReference type="EMBL" id="NSGR01000005">
    <property type="protein sequence ID" value="PCH13275.1"/>
    <property type="molecule type" value="Genomic_DNA"/>
</dbReference>
<dbReference type="AlphaFoldDB" id="A0A854W9W7"/>
<dbReference type="InterPro" id="IPR001753">
    <property type="entry name" value="Enoyl-CoA_hydra/iso"/>
</dbReference>
<dbReference type="Proteomes" id="UP001180515">
    <property type="component" value="Unassembled WGS sequence"/>
</dbReference>
<dbReference type="Pfam" id="PF00378">
    <property type="entry name" value="ECH_1"/>
    <property type="match status" value="1"/>
</dbReference>
<dbReference type="Gene3D" id="3.90.226.10">
    <property type="entry name" value="2-enoyl-CoA Hydratase, Chain A, domain 1"/>
    <property type="match status" value="1"/>
</dbReference>
<dbReference type="InterPro" id="IPR014748">
    <property type="entry name" value="Enoyl-CoA_hydra_C"/>
</dbReference>
<dbReference type="PANTHER" id="PTHR43459:SF1">
    <property type="entry name" value="EG:BACN32G11.4 PROTEIN"/>
    <property type="match status" value="1"/>
</dbReference>
<reference evidence="3 4" key="1">
    <citation type="submission" date="2016-06" db="EMBL/GenBank/DDBJ databases">
        <authorList>
            <person name="Haines A.N."/>
            <person name="Council K.R."/>
        </authorList>
    </citation>
    <scope>NUCLEOTIDE SEQUENCE [LARGE SCALE GENOMIC DNA]</scope>
    <source>
        <strain evidence="3 4">SP158-29</strain>
    </source>
</reference>